<name>A0A8K0GC86_IGNLU</name>
<organism evidence="2 3">
    <name type="scientific">Ignelater luminosus</name>
    <name type="common">Cucubano</name>
    <name type="synonym">Pyrophorus luminosus</name>
    <dbReference type="NCBI Taxonomy" id="2038154"/>
    <lineage>
        <taxon>Eukaryota</taxon>
        <taxon>Metazoa</taxon>
        <taxon>Ecdysozoa</taxon>
        <taxon>Arthropoda</taxon>
        <taxon>Hexapoda</taxon>
        <taxon>Insecta</taxon>
        <taxon>Pterygota</taxon>
        <taxon>Neoptera</taxon>
        <taxon>Endopterygota</taxon>
        <taxon>Coleoptera</taxon>
        <taxon>Polyphaga</taxon>
        <taxon>Elateriformia</taxon>
        <taxon>Elateroidea</taxon>
        <taxon>Elateridae</taxon>
        <taxon>Agrypninae</taxon>
        <taxon>Pyrophorini</taxon>
        <taxon>Ignelater</taxon>
    </lineage>
</organism>
<evidence type="ECO:0000313" key="2">
    <source>
        <dbReference type="EMBL" id="KAF2893656.1"/>
    </source>
</evidence>
<dbReference type="InterPro" id="IPR036691">
    <property type="entry name" value="Endo/exonu/phosph_ase_sf"/>
</dbReference>
<comment type="caution">
    <text evidence="2">The sequence shown here is derived from an EMBL/GenBank/DDBJ whole genome shotgun (WGS) entry which is preliminary data.</text>
</comment>
<dbReference type="EMBL" id="VTPC01007781">
    <property type="protein sequence ID" value="KAF2893656.1"/>
    <property type="molecule type" value="Genomic_DNA"/>
</dbReference>
<evidence type="ECO:0000256" key="1">
    <source>
        <dbReference type="SAM" id="MobiDB-lite"/>
    </source>
</evidence>
<dbReference type="Proteomes" id="UP000801492">
    <property type="component" value="Unassembled WGS sequence"/>
</dbReference>
<evidence type="ECO:0000313" key="3">
    <source>
        <dbReference type="Proteomes" id="UP000801492"/>
    </source>
</evidence>
<keyword evidence="3" id="KW-1185">Reference proteome</keyword>
<proteinExistence type="predicted"/>
<reference evidence="2" key="1">
    <citation type="submission" date="2019-08" db="EMBL/GenBank/DDBJ databases">
        <title>The genome of the North American firefly Photinus pyralis.</title>
        <authorList>
            <consortium name="Photinus pyralis genome working group"/>
            <person name="Fallon T.R."/>
            <person name="Sander Lower S.E."/>
            <person name="Weng J.-K."/>
        </authorList>
    </citation>
    <scope>NUCLEOTIDE SEQUENCE</scope>
    <source>
        <strain evidence="2">TRF0915ILg1</strain>
        <tissue evidence="2">Whole body</tissue>
    </source>
</reference>
<gene>
    <name evidence="2" type="ORF">ILUMI_12511</name>
</gene>
<feature type="compositionally biased region" description="Basic and acidic residues" evidence="1">
    <location>
        <begin position="113"/>
        <end position="130"/>
    </location>
</feature>
<dbReference type="OrthoDB" id="6781856at2759"/>
<dbReference type="Gene3D" id="3.60.10.10">
    <property type="entry name" value="Endonuclease/exonuclease/phosphatase"/>
    <property type="match status" value="1"/>
</dbReference>
<dbReference type="AlphaFoldDB" id="A0A8K0GC86"/>
<accession>A0A8K0GC86</accession>
<protein>
    <submittedName>
        <fullName evidence="2">Uncharacterized protein</fullName>
    </submittedName>
</protein>
<sequence length="137" mass="15316">MCGGKDETLVAAYGPNEDATVAEKGQFFNQLQKTIDEYRGNVMIMGDLNGRVESNHAACSNDWKSITGKGRDDEKMERTFHGILEETDTAPEKESLVTLDTVPELFSEEDLDTALKEDKDQKRAGNDHISPEMVKYL</sequence>
<dbReference type="SUPFAM" id="SSF56219">
    <property type="entry name" value="DNase I-like"/>
    <property type="match status" value="1"/>
</dbReference>
<feature type="region of interest" description="Disordered" evidence="1">
    <location>
        <begin position="110"/>
        <end position="137"/>
    </location>
</feature>